<feature type="transmembrane region" description="Helical" evidence="14">
    <location>
        <begin position="103"/>
        <end position="125"/>
    </location>
</feature>
<dbReference type="CDD" id="cd06225">
    <property type="entry name" value="HAMP"/>
    <property type="match status" value="1"/>
</dbReference>
<organism evidence="18 19">
    <name type="scientific">Magnetofaba australis IT-1</name>
    <dbReference type="NCBI Taxonomy" id="1434232"/>
    <lineage>
        <taxon>Bacteria</taxon>
        <taxon>Pseudomonadati</taxon>
        <taxon>Pseudomonadota</taxon>
        <taxon>Magnetococcia</taxon>
        <taxon>Magnetococcales</taxon>
        <taxon>Magnetococcaceae</taxon>
        <taxon>Magnetofaba</taxon>
    </lineage>
</organism>
<dbReference type="RefSeq" id="WP_085440978.1">
    <property type="nucleotide sequence ID" value="NZ_LVJN01000015.1"/>
</dbReference>
<evidence type="ECO:0000256" key="11">
    <source>
        <dbReference type="ARBA" id="ARBA00022989"/>
    </source>
</evidence>
<feature type="domain" description="HAMP" evidence="17">
    <location>
        <begin position="322"/>
        <end position="374"/>
    </location>
</feature>
<dbReference type="SUPFAM" id="SSF55874">
    <property type="entry name" value="ATPase domain of HSP90 chaperone/DNA topoisomerase II/histidine kinase"/>
    <property type="match status" value="1"/>
</dbReference>
<evidence type="ECO:0000259" key="15">
    <source>
        <dbReference type="PROSITE" id="PS50109"/>
    </source>
</evidence>
<dbReference type="PROSITE" id="PS50885">
    <property type="entry name" value="HAMP"/>
    <property type="match status" value="1"/>
</dbReference>
<dbReference type="InterPro" id="IPR036890">
    <property type="entry name" value="HATPase_C_sf"/>
</dbReference>
<dbReference type="STRING" id="1434232.MAIT1_00037"/>
<evidence type="ECO:0000313" key="18">
    <source>
        <dbReference type="EMBL" id="OSM07051.1"/>
    </source>
</evidence>
<dbReference type="InterPro" id="IPR017232">
    <property type="entry name" value="NtrY"/>
</dbReference>
<evidence type="ECO:0000256" key="14">
    <source>
        <dbReference type="SAM" id="Phobius"/>
    </source>
</evidence>
<keyword evidence="11 14" id="KW-1133">Transmembrane helix</keyword>
<dbReference type="InterPro" id="IPR004358">
    <property type="entry name" value="Sig_transdc_His_kin-like_C"/>
</dbReference>
<keyword evidence="5" id="KW-0597">Phosphoprotein</keyword>
<dbReference type="GO" id="GO:0006355">
    <property type="term" value="P:regulation of DNA-templated transcription"/>
    <property type="evidence" value="ECO:0007669"/>
    <property type="project" value="InterPro"/>
</dbReference>
<name>A0A1Y2K8I2_9PROT</name>
<keyword evidence="10" id="KW-0067">ATP-binding</keyword>
<dbReference type="InterPro" id="IPR036097">
    <property type="entry name" value="HisK_dim/P_sf"/>
</dbReference>
<dbReference type="InterPro" id="IPR000014">
    <property type="entry name" value="PAS"/>
</dbReference>
<evidence type="ECO:0000256" key="9">
    <source>
        <dbReference type="ARBA" id="ARBA00022777"/>
    </source>
</evidence>
<dbReference type="InterPro" id="IPR005467">
    <property type="entry name" value="His_kinase_dom"/>
</dbReference>
<dbReference type="InterPro" id="IPR003661">
    <property type="entry name" value="HisK_dim/P_dom"/>
</dbReference>
<dbReference type="InterPro" id="IPR003594">
    <property type="entry name" value="HATPase_dom"/>
</dbReference>
<dbReference type="PRINTS" id="PR00344">
    <property type="entry name" value="BCTRLSENSOR"/>
</dbReference>
<dbReference type="EC" id="2.7.13.3" evidence="3"/>
<keyword evidence="12" id="KW-0902">Two-component regulatory system</keyword>
<evidence type="ECO:0000256" key="10">
    <source>
        <dbReference type="ARBA" id="ARBA00022840"/>
    </source>
</evidence>
<evidence type="ECO:0000313" key="19">
    <source>
        <dbReference type="Proteomes" id="UP000194003"/>
    </source>
</evidence>
<dbReference type="InterPro" id="IPR013767">
    <property type="entry name" value="PAS_fold"/>
</dbReference>
<feature type="transmembrane region" description="Helical" evidence="14">
    <location>
        <begin position="61"/>
        <end position="82"/>
    </location>
</feature>
<dbReference type="SUPFAM" id="SSF47384">
    <property type="entry name" value="Homodimeric domain of signal transducing histidine kinase"/>
    <property type="match status" value="1"/>
</dbReference>
<evidence type="ECO:0000256" key="4">
    <source>
        <dbReference type="ARBA" id="ARBA00022475"/>
    </source>
</evidence>
<evidence type="ECO:0000256" key="12">
    <source>
        <dbReference type="ARBA" id="ARBA00023012"/>
    </source>
</evidence>
<comment type="subcellular location">
    <subcellularLocation>
        <location evidence="2">Cell membrane</location>
        <topology evidence="2">Multi-pass membrane protein</topology>
    </subcellularLocation>
</comment>
<dbReference type="SMART" id="SM00091">
    <property type="entry name" value="PAS"/>
    <property type="match status" value="1"/>
</dbReference>
<dbReference type="Gene3D" id="3.30.450.20">
    <property type="entry name" value="PAS domain"/>
    <property type="match status" value="1"/>
</dbReference>
<evidence type="ECO:0000259" key="17">
    <source>
        <dbReference type="PROSITE" id="PS50885"/>
    </source>
</evidence>
<dbReference type="SMART" id="SM00388">
    <property type="entry name" value="HisKA"/>
    <property type="match status" value="1"/>
</dbReference>
<dbReference type="PANTHER" id="PTHR43065:SF42">
    <property type="entry name" value="TWO-COMPONENT SENSOR PPRA"/>
    <property type="match status" value="1"/>
</dbReference>
<dbReference type="SMART" id="SM00387">
    <property type="entry name" value="HATPase_c"/>
    <property type="match status" value="1"/>
</dbReference>
<dbReference type="CDD" id="cd00082">
    <property type="entry name" value="HisKA"/>
    <property type="match status" value="1"/>
</dbReference>
<evidence type="ECO:0000256" key="1">
    <source>
        <dbReference type="ARBA" id="ARBA00000085"/>
    </source>
</evidence>
<dbReference type="InterPro" id="IPR003660">
    <property type="entry name" value="HAMP_dom"/>
</dbReference>
<accession>A0A1Y2K8I2</accession>
<dbReference type="Gene3D" id="1.10.287.130">
    <property type="match status" value="1"/>
</dbReference>
<dbReference type="AlphaFoldDB" id="A0A1Y2K8I2"/>
<dbReference type="Pfam" id="PF02518">
    <property type="entry name" value="HATPase_c"/>
    <property type="match status" value="1"/>
</dbReference>
<comment type="catalytic activity">
    <reaction evidence="1">
        <text>ATP + protein L-histidine = ADP + protein N-phospho-L-histidine.</text>
        <dbReference type="EC" id="2.7.13.3"/>
    </reaction>
</comment>
<evidence type="ECO:0000256" key="8">
    <source>
        <dbReference type="ARBA" id="ARBA00022741"/>
    </source>
</evidence>
<dbReference type="InterPro" id="IPR035965">
    <property type="entry name" value="PAS-like_dom_sf"/>
</dbReference>
<comment type="caution">
    <text evidence="18">The sequence shown here is derived from an EMBL/GenBank/DDBJ whole genome shotgun (WGS) entry which is preliminary data.</text>
</comment>
<dbReference type="PROSITE" id="PS50112">
    <property type="entry name" value="PAS"/>
    <property type="match status" value="1"/>
</dbReference>
<dbReference type="GO" id="GO:0000155">
    <property type="term" value="F:phosphorelay sensor kinase activity"/>
    <property type="evidence" value="ECO:0007669"/>
    <property type="project" value="InterPro"/>
</dbReference>
<dbReference type="Pfam" id="PF19312">
    <property type="entry name" value="NtrY_N"/>
    <property type="match status" value="1"/>
</dbReference>
<evidence type="ECO:0000256" key="6">
    <source>
        <dbReference type="ARBA" id="ARBA00022679"/>
    </source>
</evidence>
<proteinExistence type="predicted"/>
<keyword evidence="8" id="KW-0547">Nucleotide-binding</keyword>
<gene>
    <name evidence="18" type="ORF">MAIT1_00037</name>
</gene>
<keyword evidence="19" id="KW-1185">Reference proteome</keyword>
<evidence type="ECO:0000256" key="2">
    <source>
        <dbReference type="ARBA" id="ARBA00004651"/>
    </source>
</evidence>
<reference evidence="18 19" key="1">
    <citation type="journal article" date="2016" name="BMC Genomics">
        <title>Combined genomic and structural analyses of a cultured magnetotactic bacterium reveals its niche adaptation to a dynamic environment.</title>
        <authorList>
            <person name="Araujo A.C."/>
            <person name="Morillo V."/>
            <person name="Cypriano J."/>
            <person name="Teixeira L.C."/>
            <person name="Leao P."/>
            <person name="Lyra S."/>
            <person name="Almeida L.G."/>
            <person name="Bazylinski D.A."/>
            <person name="Vasconcellos A.T."/>
            <person name="Abreu F."/>
            <person name="Lins U."/>
        </authorList>
    </citation>
    <scope>NUCLEOTIDE SEQUENCE [LARGE SCALE GENOMIC DNA]</scope>
    <source>
        <strain evidence="18 19">IT-1</strain>
    </source>
</reference>
<dbReference type="Proteomes" id="UP000194003">
    <property type="component" value="Unassembled WGS sequence"/>
</dbReference>
<evidence type="ECO:0000256" key="5">
    <source>
        <dbReference type="ARBA" id="ARBA00022553"/>
    </source>
</evidence>
<dbReference type="OrthoDB" id="9776727at2"/>
<keyword evidence="4" id="KW-1003">Cell membrane</keyword>
<evidence type="ECO:0000259" key="16">
    <source>
        <dbReference type="PROSITE" id="PS50112"/>
    </source>
</evidence>
<dbReference type="PROSITE" id="PS50109">
    <property type="entry name" value="HIS_KIN"/>
    <property type="match status" value="1"/>
</dbReference>
<evidence type="ECO:0000256" key="7">
    <source>
        <dbReference type="ARBA" id="ARBA00022692"/>
    </source>
</evidence>
<evidence type="ECO:0000256" key="3">
    <source>
        <dbReference type="ARBA" id="ARBA00012438"/>
    </source>
</evidence>
<dbReference type="EMBL" id="LVJN01000015">
    <property type="protein sequence ID" value="OSM07051.1"/>
    <property type="molecule type" value="Genomic_DNA"/>
</dbReference>
<keyword evidence="13 14" id="KW-0472">Membrane</keyword>
<dbReference type="GO" id="GO:0005524">
    <property type="term" value="F:ATP binding"/>
    <property type="evidence" value="ECO:0007669"/>
    <property type="project" value="UniProtKB-KW"/>
</dbReference>
<dbReference type="Pfam" id="PF00672">
    <property type="entry name" value="HAMP"/>
    <property type="match status" value="1"/>
</dbReference>
<dbReference type="PANTHER" id="PTHR43065">
    <property type="entry name" value="SENSOR HISTIDINE KINASE"/>
    <property type="match status" value="1"/>
</dbReference>
<dbReference type="SUPFAM" id="SSF55785">
    <property type="entry name" value="PYP-like sensor domain (PAS domain)"/>
    <property type="match status" value="1"/>
</dbReference>
<dbReference type="PIRSF" id="PIRSF037532">
    <property type="entry name" value="STHK_NtrY"/>
    <property type="match status" value="1"/>
</dbReference>
<evidence type="ECO:0000256" key="13">
    <source>
        <dbReference type="ARBA" id="ARBA00023136"/>
    </source>
</evidence>
<feature type="domain" description="PAS" evidence="16">
    <location>
        <begin position="386"/>
        <end position="431"/>
    </location>
</feature>
<keyword evidence="6" id="KW-0808">Transferase</keyword>
<dbReference type="InterPro" id="IPR045671">
    <property type="entry name" value="NtrY-like_N"/>
</dbReference>
<dbReference type="GO" id="GO:0005886">
    <property type="term" value="C:plasma membrane"/>
    <property type="evidence" value="ECO:0007669"/>
    <property type="project" value="UniProtKB-SubCell"/>
</dbReference>
<dbReference type="SMART" id="SM00304">
    <property type="entry name" value="HAMP"/>
    <property type="match status" value="1"/>
</dbReference>
<keyword evidence="7 14" id="KW-0812">Transmembrane</keyword>
<keyword evidence="9 18" id="KW-0418">Kinase</keyword>
<dbReference type="Gene3D" id="6.10.340.10">
    <property type="match status" value="1"/>
</dbReference>
<feature type="domain" description="Histidine kinase" evidence="15">
    <location>
        <begin position="528"/>
        <end position="755"/>
    </location>
</feature>
<feature type="transmembrane region" description="Helical" evidence="14">
    <location>
        <begin position="28"/>
        <end position="49"/>
    </location>
</feature>
<dbReference type="Pfam" id="PF00512">
    <property type="entry name" value="HisKA"/>
    <property type="match status" value="1"/>
</dbReference>
<sequence>MSPLNLFGPTRAAIEENARKPQRPVGRWMLMLLMMGVVTATAVVGRGLFGSEAVTGGDYSAVFLILLYVNLFLAITFGFLVIRHLSRLWLDRRRRLAGSQLRTRMATLFVALSLLPTLVITVLSVELLNKGVDSWFSDQVATALDHSLDVARAYYLESQRTVRHDAEDMVRNRAITSALILEGAEAVSAALEVERQARGLDEIAIFRHDGVRVAKAGDLPQETLPDLTSLTHGGVNSLLTTDDSGSLTRAYVRLGPDHFLSAGRWIDRQILAQMQTIETTYVDYNRLRDSHGLLRGSHTITLALITLLLVLAAGWSGFRIADSITDPITELVVGTRHVAEGDLSVNLPVTGDDELATLVSSFNAMTRRLAKNRTELQGANALLEDRQQFLSAIVSNISSGVISVDLQGDVALINPVAASLLELNPDDHIGRPFEEALPSALLGPLQKLLAAVDAQGAQDDDATAPGDAVNKTKLAAQAQFTRAGGDVTLLVRLTPLESARTGFIITFDDLTQVVSAQRSRAWSEVARRIAHEIKNPLTPIQLWAQRMRRRYLHRDFDGEPDWRVLDEGTESIIQQVDELKVLVDEFSTFARLPRPHLQQGDLNVTVREALQLHDAELRNVDLTTQLAEAMPAISLDPSQIKQALTNLIANAIAAADERAAKAREAGLEAQAHLAIHTFVADNGRWVGLQVADSGPGIPAEKRDQVFEPYFTTKKRGTGLGLAIVKKIVEDHNGHIRIKESRWGGALVEVSLPRAATPALESRDLSA</sequence>
<dbReference type="Gene3D" id="3.30.565.10">
    <property type="entry name" value="Histidine kinase-like ATPase, C-terminal domain"/>
    <property type="match status" value="1"/>
</dbReference>
<protein>
    <recommendedName>
        <fullName evidence="3">histidine kinase</fullName>
        <ecNumber evidence="3">2.7.13.3</ecNumber>
    </recommendedName>
</protein>
<dbReference type="SUPFAM" id="SSF158472">
    <property type="entry name" value="HAMP domain-like"/>
    <property type="match status" value="1"/>
</dbReference>
<dbReference type="Pfam" id="PF00989">
    <property type="entry name" value="PAS"/>
    <property type="match status" value="1"/>
</dbReference>